<dbReference type="RefSeq" id="WP_016874059.1">
    <property type="nucleotide sequence ID" value="NZ_AJLN01000117.1"/>
</dbReference>
<name>A0A3S0ZHH9_CHLFR</name>
<evidence type="ECO:0000313" key="2">
    <source>
        <dbReference type="Proteomes" id="UP000268857"/>
    </source>
</evidence>
<sequence>MNETDKPLVWLHGEVKTPPFSQEARIEAGVLLRRLQQGENLGLPHSRPMPSIGAHCHELRIRDTDNNWRIIYRIDDDAILILEVFNKTTRATPTSAIDTCQKRLSKYDKDTQD</sequence>
<gene>
    <name evidence="1" type="ORF">PCC6912_59840</name>
</gene>
<organism evidence="1 2">
    <name type="scientific">Chlorogloeopsis fritschii PCC 6912</name>
    <dbReference type="NCBI Taxonomy" id="211165"/>
    <lineage>
        <taxon>Bacteria</taxon>
        <taxon>Bacillati</taxon>
        <taxon>Cyanobacteriota</taxon>
        <taxon>Cyanophyceae</taxon>
        <taxon>Nostocales</taxon>
        <taxon>Chlorogloeopsidaceae</taxon>
        <taxon>Chlorogloeopsis</taxon>
    </lineage>
</organism>
<proteinExistence type="predicted"/>
<reference evidence="1 2" key="1">
    <citation type="journal article" date="2019" name="Genome Biol. Evol.">
        <title>Day and night: Metabolic profiles and evolutionary relationships of six axenic non-marine cyanobacteria.</title>
        <authorList>
            <person name="Will S.E."/>
            <person name="Henke P."/>
            <person name="Boedeker C."/>
            <person name="Huang S."/>
            <person name="Brinkmann H."/>
            <person name="Rohde M."/>
            <person name="Jarek M."/>
            <person name="Friedl T."/>
            <person name="Seufert S."/>
            <person name="Schumacher M."/>
            <person name="Overmann J."/>
            <person name="Neumann-Schaal M."/>
            <person name="Petersen J."/>
        </authorList>
    </citation>
    <scope>NUCLEOTIDE SEQUENCE [LARGE SCALE GENOMIC DNA]</scope>
    <source>
        <strain evidence="1 2">PCC 6912</strain>
    </source>
</reference>
<dbReference type="STRING" id="211165.GCA_000317285_05378"/>
<dbReference type="InterPro" id="IPR009241">
    <property type="entry name" value="HigB-like"/>
</dbReference>
<keyword evidence="2" id="KW-1185">Reference proteome</keyword>
<comment type="caution">
    <text evidence="1">The sequence shown here is derived from an EMBL/GenBank/DDBJ whole genome shotgun (WGS) entry which is preliminary data.</text>
</comment>
<dbReference type="EMBL" id="RSCJ01000040">
    <property type="protein sequence ID" value="RUR72986.1"/>
    <property type="molecule type" value="Genomic_DNA"/>
</dbReference>
<protein>
    <submittedName>
        <fullName evidence="1">Uncharacterized protein</fullName>
    </submittedName>
</protein>
<accession>A0A3S0ZHH9</accession>
<dbReference type="AlphaFoldDB" id="A0A3S0ZHH9"/>
<dbReference type="Pfam" id="PF05973">
    <property type="entry name" value="Gp49"/>
    <property type="match status" value="1"/>
</dbReference>
<evidence type="ECO:0000313" key="1">
    <source>
        <dbReference type="EMBL" id="RUR72986.1"/>
    </source>
</evidence>
<dbReference type="Proteomes" id="UP000268857">
    <property type="component" value="Unassembled WGS sequence"/>
</dbReference>
<dbReference type="OrthoDB" id="9797093at2"/>